<dbReference type="PROSITE" id="PS51257">
    <property type="entry name" value="PROKAR_LIPOPROTEIN"/>
    <property type="match status" value="1"/>
</dbReference>
<feature type="domain" description="EGF-like" evidence="7">
    <location>
        <begin position="783"/>
        <end position="816"/>
    </location>
</feature>
<evidence type="ECO:0000313" key="9">
    <source>
        <dbReference type="Proteomes" id="UP000006671"/>
    </source>
</evidence>
<evidence type="ECO:0000256" key="4">
    <source>
        <dbReference type="PROSITE-ProRule" id="PRU00076"/>
    </source>
</evidence>
<keyword evidence="5" id="KW-1133">Transmembrane helix</keyword>
<dbReference type="RefSeq" id="XP_002672804.1">
    <property type="nucleotide sequence ID" value="XM_002672758.1"/>
</dbReference>
<proteinExistence type="predicted"/>
<feature type="chain" id="PRO_5003038374" evidence="6">
    <location>
        <begin position="35"/>
        <end position="1162"/>
    </location>
</feature>
<feature type="domain" description="EGF-like" evidence="7">
    <location>
        <begin position="657"/>
        <end position="696"/>
    </location>
</feature>
<dbReference type="AlphaFoldDB" id="D2VSY7"/>
<reference evidence="8 9" key="1">
    <citation type="journal article" date="2010" name="Cell">
        <title>The genome of Naegleria gruberi illuminates early eukaryotic versatility.</title>
        <authorList>
            <person name="Fritz-Laylin L.K."/>
            <person name="Prochnik S.E."/>
            <person name="Ginger M.L."/>
            <person name="Dacks J.B."/>
            <person name="Carpenter M.L."/>
            <person name="Field M.C."/>
            <person name="Kuo A."/>
            <person name="Paredez A."/>
            <person name="Chapman J."/>
            <person name="Pham J."/>
            <person name="Shu S."/>
            <person name="Neupane R."/>
            <person name="Cipriano M."/>
            <person name="Mancuso J."/>
            <person name="Tu H."/>
            <person name="Salamov A."/>
            <person name="Lindquist E."/>
            <person name="Shapiro H."/>
            <person name="Lucas S."/>
            <person name="Grigoriev I.V."/>
            <person name="Cande W.Z."/>
            <person name="Fulton C."/>
            <person name="Rokhsar D.S."/>
            <person name="Dawson S.C."/>
        </authorList>
    </citation>
    <scope>NUCLEOTIDE SEQUENCE [LARGE SCALE GENOMIC DNA]</scope>
    <source>
        <strain evidence="8 9">NEG-M</strain>
    </source>
</reference>
<evidence type="ECO:0000256" key="3">
    <source>
        <dbReference type="ARBA" id="ARBA00023157"/>
    </source>
</evidence>
<feature type="disulfide bond" evidence="4">
    <location>
        <begin position="686"/>
        <end position="695"/>
    </location>
</feature>
<dbReference type="GO" id="GO:0050839">
    <property type="term" value="F:cell adhesion molecule binding"/>
    <property type="evidence" value="ECO:0007669"/>
    <property type="project" value="TreeGrafter"/>
</dbReference>
<evidence type="ECO:0000313" key="8">
    <source>
        <dbReference type="EMBL" id="EFC40060.1"/>
    </source>
</evidence>
<dbReference type="VEuPathDB" id="AmoebaDB:NAEGRDRAFT_72108"/>
<dbReference type="InterPro" id="IPR013111">
    <property type="entry name" value="EGF_extracell"/>
</dbReference>
<sequence length="1162" mass="127424">MSRNPKVPFGFLWCVAVVLSLLLISCMCVSHVSALFETPTYRLKTIVGSNYTNGIPATSYGVSDQLGSLAWKDGQLFFTEGPLIKKVDKNGNVYTIGGNSRVNSLIPYSGDSVMATYAFFSSYIPSLAVDPNNEYLYILDGGNAMIRRISFKTGLVSNVYFLQGSAYSLHILNERELLYSSSSATRSYRKLDIRTSNTTFFMNLPQYSHSTKYVNETLYALDQEMGTFYKVFKNGTALTLFRKDSLNPYFDVDSNGNVYFACEVYKIFRFNTSGQFEQIAGMENGFGGDGGLAINSKTSSVGDMVVNENDELIFADVDNQRIRKISKNGIISTIVGTLVATSNQPPLLSSFNRIDAFTFSSNRLFFSEYAEYSPFRRMNRLENGIVSLVSDEQVGGMVADESGALFYILPANHLVNKYNNSIVQTLAGDGMISNVKDGVNGRSSSVPNPSGIALYNNDIYVSSQNRIRIIYQNLTIDTAFIGTEDITSLFVSSDGMIYFLGSTTMAIHQVMNKTYAIRIIGGGTDTGDTVIQSINAQLKYPTSFFVTKTKEFIIGEESTIRISMTNGLITPILYVEEGLNNPPFSQLDNPKAIYVKESTFLEISFASRGNIFTLTRELNQTCYGVQANDQKICSGHGSCWFYNFCTCNPGFGGPNCELSICNDVMSDDPKVCNGRGQCQASRSCLCENGFGGAYCEVRNMSCFGVQADQLNVCSGNGICLQQDLCLCNSGFYGSACGATYCYGYASNSPQVCNNRNGNCTNLNSCSCKPGFSGFNCNITYCNDLENTDVNVCNSRGQCIASETCNCTFGYYGKYCQDFNCFGIHFENASVCSGRGDCQNYDACNCAVGSTGLNCEIDLCFGQPANSPQVCNYGNGTCSAPNQCTCRAGWLGKDCSTPFCVGSFSQQQNFTCLAPIQDSNREIIVQTIGTVEDLNSRVVNFTKFDGLSIKLPSSLSSYLNETNQVPKSDISIIASVSKDETKGQVLSSVITLSFVSSNQALKISQLNEPIQISFGKVYIPKVNLTLFNLTCSFYDNSMQLWNSEGLSTTFEYYNEEVVDGILYYVQLITCKTSHLTSFSVIDKNYKKANSEYKGMPQPSQLRNDLISLNNEQIIILATTLGGSFIIIVTVVIIIVVVIALVLRARRKRLSGSSSKSSCCSCCC</sequence>
<dbReference type="Gene3D" id="2.10.25.10">
    <property type="entry name" value="Laminin"/>
    <property type="match status" value="4"/>
</dbReference>
<dbReference type="GeneID" id="8850970"/>
<dbReference type="InParanoid" id="D2VSY7"/>
<dbReference type="InterPro" id="IPR011042">
    <property type="entry name" value="6-blade_b-propeller_TolB-like"/>
</dbReference>
<feature type="disulfide bond" evidence="4">
    <location>
        <begin position="806"/>
        <end position="815"/>
    </location>
</feature>
<feature type="disulfide bond" evidence="4">
    <location>
        <begin position="885"/>
        <end position="894"/>
    </location>
</feature>
<keyword evidence="1 4" id="KW-0245">EGF-like domain</keyword>
<dbReference type="SMART" id="SM00181">
    <property type="entry name" value="EGF"/>
    <property type="match status" value="7"/>
</dbReference>
<organism evidence="9">
    <name type="scientific">Naegleria gruberi</name>
    <name type="common">Amoeba</name>
    <dbReference type="NCBI Taxonomy" id="5762"/>
    <lineage>
        <taxon>Eukaryota</taxon>
        <taxon>Discoba</taxon>
        <taxon>Heterolobosea</taxon>
        <taxon>Tetramitia</taxon>
        <taxon>Eutetramitia</taxon>
        <taxon>Vahlkampfiidae</taxon>
        <taxon>Naegleria</taxon>
    </lineage>
</organism>
<dbReference type="PROSITE" id="PS50026">
    <property type="entry name" value="EGF_3"/>
    <property type="match status" value="3"/>
</dbReference>
<dbReference type="Proteomes" id="UP000006671">
    <property type="component" value="Unassembled WGS sequence"/>
</dbReference>
<keyword evidence="5" id="KW-0812">Transmembrane</keyword>
<dbReference type="Pfam" id="PF07974">
    <property type="entry name" value="EGF_2"/>
    <property type="match status" value="1"/>
</dbReference>
<evidence type="ECO:0000256" key="1">
    <source>
        <dbReference type="ARBA" id="ARBA00022536"/>
    </source>
</evidence>
<gene>
    <name evidence="8" type="ORF">NAEGRDRAFT_72108</name>
</gene>
<dbReference type="eggNOG" id="KOG1225">
    <property type="taxonomic scope" value="Eukaryota"/>
</dbReference>
<dbReference type="SUPFAM" id="SSF50969">
    <property type="entry name" value="YVTN repeat-like/Quinoprotein amine dehydrogenase"/>
    <property type="match status" value="1"/>
</dbReference>
<keyword evidence="6" id="KW-0732">Signal</keyword>
<dbReference type="GO" id="GO:0007157">
    <property type="term" value="P:heterophilic cell-cell adhesion via plasma membrane cell adhesion molecules"/>
    <property type="evidence" value="ECO:0007669"/>
    <property type="project" value="TreeGrafter"/>
</dbReference>
<dbReference type="InterPro" id="IPR011044">
    <property type="entry name" value="Quino_amine_DH_bsu"/>
</dbReference>
<accession>D2VSY7</accession>
<evidence type="ECO:0000256" key="6">
    <source>
        <dbReference type="SAM" id="SignalP"/>
    </source>
</evidence>
<dbReference type="GO" id="GO:0046982">
    <property type="term" value="F:protein heterodimerization activity"/>
    <property type="evidence" value="ECO:0007669"/>
    <property type="project" value="TreeGrafter"/>
</dbReference>
<evidence type="ECO:0000256" key="5">
    <source>
        <dbReference type="SAM" id="Phobius"/>
    </source>
</evidence>
<evidence type="ECO:0000259" key="7">
    <source>
        <dbReference type="PROSITE" id="PS50026"/>
    </source>
</evidence>
<evidence type="ECO:0000256" key="2">
    <source>
        <dbReference type="ARBA" id="ARBA00022737"/>
    </source>
</evidence>
<feature type="signal peptide" evidence="6">
    <location>
        <begin position="1"/>
        <end position="34"/>
    </location>
</feature>
<protein>
    <submittedName>
        <fullName evidence="8">Predicted protein</fullName>
    </submittedName>
</protein>
<keyword evidence="2" id="KW-0677">Repeat</keyword>
<dbReference type="OrthoDB" id="283575at2759"/>
<dbReference type="PANTHER" id="PTHR11219">
    <property type="entry name" value="TENEURIN AND N-ACETYLGLUCOSAMINE-1-PHOSPHODIESTER ALPHA-N-ACETYLGLUCOSAMINIDASE"/>
    <property type="match status" value="1"/>
</dbReference>
<dbReference type="InterPro" id="IPR051216">
    <property type="entry name" value="Teneurin"/>
</dbReference>
<dbReference type="SUPFAM" id="SSF63829">
    <property type="entry name" value="Calcium-dependent phosphotriesterase"/>
    <property type="match status" value="1"/>
</dbReference>
<dbReference type="GO" id="GO:0042803">
    <property type="term" value="F:protein homodimerization activity"/>
    <property type="evidence" value="ECO:0007669"/>
    <property type="project" value="TreeGrafter"/>
</dbReference>
<feature type="transmembrane region" description="Helical" evidence="5">
    <location>
        <begin position="1112"/>
        <end position="1141"/>
    </location>
</feature>
<keyword evidence="3 4" id="KW-1015">Disulfide bond</keyword>
<dbReference type="PROSITE" id="PS01186">
    <property type="entry name" value="EGF_2"/>
    <property type="match status" value="5"/>
</dbReference>
<feature type="domain" description="EGF-like" evidence="7">
    <location>
        <begin position="855"/>
        <end position="895"/>
    </location>
</feature>
<dbReference type="EMBL" id="GG738895">
    <property type="protein sequence ID" value="EFC40060.1"/>
    <property type="molecule type" value="Genomic_DNA"/>
</dbReference>
<dbReference type="InterPro" id="IPR000742">
    <property type="entry name" value="EGF"/>
</dbReference>
<keyword evidence="5" id="KW-0472">Membrane</keyword>
<comment type="caution">
    <text evidence="4">Lacks conserved residue(s) required for the propagation of feature annotation.</text>
</comment>
<dbReference type="KEGG" id="ngr:NAEGRDRAFT_72108"/>
<dbReference type="PANTHER" id="PTHR11219:SF69">
    <property type="entry name" value="TENEURIN-A"/>
    <property type="match status" value="1"/>
</dbReference>
<keyword evidence="9" id="KW-1185">Reference proteome</keyword>
<name>D2VSY7_NAEGR</name>
<dbReference type="Gene3D" id="2.120.10.30">
    <property type="entry name" value="TolB, C-terminal domain"/>
    <property type="match status" value="3"/>
</dbReference>
<dbReference type="PROSITE" id="PS00022">
    <property type="entry name" value="EGF_1"/>
    <property type="match status" value="5"/>
</dbReference>
<dbReference type="STRING" id="5762.D2VSY7"/>